<dbReference type="InterPro" id="IPR036427">
    <property type="entry name" value="Bromodomain-like_sf"/>
</dbReference>
<feature type="compositionally biased region" description="Polar residues" evidence="11">
    <location>
        <begin position="35"/>
        <end position="50"/>
    </location>
</feature>
<feature type="compositionally biased region" description="Acidic residues" evidence="11">
    <location>
        <begin position="304"/>
        <end position="331"/>
    </location>
</feature>
<feature type="compositionally biased region" description="Low complexity" evidence="11">
    <location>
        <begin position="1469"/>
        <end position="1480"/>
    </location>
</feature>
<dbReference type="GO" id="GO:0006337">
    <property type="term" value="P:nucleosome disassembly"/>
    <property type="evidence" value="ECO:0007669"/>
    <property type="project" value="TreeGrafter"/>
</dbReference>
<evidence type="ECO:0000313" key="13">
    <source>
        <dbReference type="EMBL" id="RSH84734.1"/>
    </source>
</evidence>
<protein>
    <recommendedName>
        <fullName evidence="12">Bromo domain-containing protein</fullName>
    </recommendedName>
</protein>
<keyword evidence="5" id="KW-0547">Nucleotide-binding</keyword>
<dbReference type="Proteomes" id="UP000279236">
    <property type="component" value="Unassembled WGS sequence"/>
</dbReference>
<organism evidence="13 14">
    <name type="scientific">Apiotrichum porosum</name>
    <dbReference type="NCBI Taxonomy" id="105984"/>
    <lineage>
        <taxon>Eukaryota</taxon>
        <taxon>Fungi</taxon>
        <taxon>Dikarya</taxon>
        <taxon>Basidiomycota</taxon>
        <taxon>Agaricomycotina</taxon>
        <taxon>Tremellomycetes</taxon>
        <taxon>Trichosporonales</taxon>
        <taxon>Trichosporonaceae</taxon>
        <taxon>Apiotrichum</taxon>
    </lineage>
</organism>
<dbReference type="InterPro" id="IPR001487">
    <property type="entry name" value="Bromodomain"/>
</dbReference>
<evidence type="ECO:0000256" key="2">
    <source>
        <dbReference type="ARBA" id="ARBA00004286"/>
    </source>
</evidence>
<dbReference type="SUPFAM" id="SSF52540">
    <property type="entry name" value="P-loop containing nucleoside triphosphate hydrolases"/>
    <property type="match status" value="2"/>
</dbReference>
<dbReference type="GO" id="GO:0005524">
    <property type="term" value="F:ATP binding"/>
    <property type="evidence" value="ECO:0007669"/>
    <property type="project" value="UniProtKB-KW"/>
</dbReference>
<evidence type="ECO:0000256" key="8">
    <source>
        <dbReference type="ARBA" id="ARBA00023117"/>
    </source>
</evidence>
<evidence type="ECO:0000256" key="10">
    <source>
        <dbReference type="PROSITE-ProRule" id="PRU00035"/>
    </source>
</evidence>
<dbReference type="GO" id="GO:0003682">
    <property type="term" value="F:chromatin binding"/>
    <property type="evidence" value="ECO:0007669"/>
    <property type="project" value="TreeGrafter"/>
</dbReference>
<evidence type="ECO:0000256" key="9">
    <source>
        <dbReference type="ARBA" id="ARBA00023242"/>
    </source>
</evidence>
<dbReference type="OrthoDB" id="5421at2759"/>
<dbReference type="Gene3D" id="1.10.8.60">
    <property type="match status" value="1"/>
</dbReference>
<name>A0A427Y0P8_9TREE</name>
<keyword evidence="4" id="KW-0158">Chromosome</keyword>
<keyword evidence="9" id="KW-0539">Nucleus</keyword>
<feature type="compositionally biased region" description="Low complexity" evidence="11">
    <location>
        <begin position="599"/>
        <end position="610"/>
    </location>
</feature>
<dbReference type="SUPFAM" id="SSF47370">
    <property type="entry name" value="Bromodomain"/>
    <property type="match status" value="1"/>
</dbReference>
<evidence type="ECO:0000256" key="1">
    <source>
        <dbReference type="ARBA" id="ARBA00004123"/>
    </source>
</evidence>
<evidence type="ECO:0000313" key="14">
    <source>
        <dbReference type="Proteomes" id="UP000279236"/>
    </source>
</evidence>
<feature type="compositionally biased region" description="Low complexity" evidence="11">
    <location>
        <begin position="446"/>
        <end position="464"/>
    </location>
</feature>
<comment type="caution">
    <text evidence="13">The sequence shown here is derived from an EMBL/GenBank/DDBJ whole genome shotgun (WGS) entry which is preliminary data.</text>
</comment>
<evidence type="ECO:0000256" key="6">
    <source>
        <dbReference type="ARBA" id="ARBA00022801"/>
    </source>
</evidence>
<dbReference type="Gene3D" id="3.40.50.300">
    <property type="entry name" value="P-loop containing nucleotide triphosphate hydrolases"/>
    <property type="match status" value="2"/>
</dbReference>
<dbReference type="PANTHER" id="PTHR23069:SF0">
    <property type="entry name" value="TAT-BINDING HOMOLOG 7"/>
    <property type="match status" value="1"/>
</dbReference>
<dbReference type="RefSeq" id="XP_028478182.1">
    <property type="nucleotide sequence ID" value="XM_028621730.1"/>
</dbReference>
<dbReference type="GO" id="GO:0016887">
    <property type="term" value="F:ATP hydrolysis activity"/>
    <property type="evidence" value="ECO:0007669"/>
    <property type="project" value="InterPro"/>
</dbReference>
<evidence type="ECO:0000256" key="11">
    <source>
        <dbReference type="SAM" id="MobiDB-lite"/>
    </source>
</evidence>
<dbReference type="FunFam" id="1.10.8.60:FF:000016">
    <property type="entry name" value="ATPase family AAA domain-containing protein 2B"/>
    <property type="match status" value="1"/>
</dbReference>
<dbReference type="SMART" id="SM00382">
    <property type="entry name" value="AAA"/>
    <property type="match status" value="2"/>
</dbReference>
<keyword evidence="8 10" id="KW-0103">Bromodomain</keyword>
<dbReference type="InterPro" id="IPR003959">
    <property type="entry name" value="ATPase_AAA_core"/>
</dbReference>
<feature type="compositionally biased region" description="Basic and acidic residues" evidence="11">
    <location>
        <begin position="1367"/>
        <end position="1403"/>
    </location>
</feature>
<dbReference type="GO" id="GO:0000785">
    <property type="term" value="C:chromatin"/>
    <property type="evidence" value="ECO:0007669"/>
    <property type="project" value="UniProtKB-ARBA"/>
</dbReference>
<dbReference type="PANTHER" id="PTHR23069">
    <property type="entry name" value="AAA DOMAIN-CONTAINING"/>
    <property type="match status" value="1"/>
</dbReference>
<dbReference type="GO" id="GO:0042393">
    <property type="term" value="F:histone binding"/>
    <property type="evidence" value="ECO:0007669"/>
    <property type="project" value="UniProtKB-ARBA"/>
</dbReference>
<dbReference type="Pfam" id="PF17862">
    <property type="entry name" value="AAA_lid_3"/>
    <property type="match status" value="1"/>
</dbReference>
<dbReference type="FunFam" id="3.40.50.300:FF:000061">
    <property type="entry name" value="ATPase family, AAA domain-containing 2"/>
    <property type="match status" value="1"/>
</dbReference>
<keyword evidence="6" id="KW-0378">Hydrolase</keyword>
<dbReference type="InterPro" id="IPR003960">
    <property type="entry name" value="ATPase_AAA_CS"/>
</dbReference>
<dbReference type="EMBL" id="RSCE01000003">
    <property type="protein sequence ID" value="RSH84734.1"/>
    <property type="molecule type" value="Genomic_DNA"/>
</dbReference>
<dbReference type="GO" id="GO:0006334">
    <property type="term" value="P:nucleosome assembly"/>
    <property type="evidence" value="ECO:0007669"/>
    <property type="project" value="TreeGrafter"/>
</dbReference>
<dbReference type="GO" id="GO:0045815">
    <property type="term" value="P:transcription initiation-coupled chromatin remodeling"/>
    <property type="evidence" value="ECO:0007669"/>
    <property type="project" value="TreeGrafter"/>
</dbReference>
<sequence>MSGQGYPQQPDPNFTPPVHPVPSPHPLYHQDIHQQHFSQQHPYATHPYNTPQQPYPQQPQPGYDLQSLPDPNLSPSQYYHNPHPSHLNSPGVPAQHHQLGGPVPHPYAAAFLPQQGFPVAQNQYHQLQHQQQPQPGVSPSWAPQQLQQLQLQQQPQQQQQQQHLQQPKQELPEPIAVQPSPPQAAPYVAPVQPPPEQPIVSPHVPKITLRFTNKPKTVPVAADADMPMPTRGTRNASAAAAVPTPADDDEHGRPRRRASKPIKYADDDDDEDFVGTPETPPRAASRKTGDRRATRQSSRAVKEEDYEEEEEDDDGDFDAEGDGDGDGDDDFVAPAPATHETRRSRRAHKAPERYDDDDFENKMMDTSPIVEPVQPVATTSTSRPAAGGRPKRRGAYQDPDDDEDATPVPSAAPPAANGDAVDAAEADYVPEPPKSQSRGPRHSSADAESFAPSESADSASSPDPIGDDYVDDDVQSFAESSPPRRRTTRQTTVARRSERTRRRQEESDEEYGARRTLRKRDAQVNYALPPLDMTAEIQAAERQADMINRMAGGGGRNRGFGGMTAAGKPLPWSMRGKDLANLMGDADSSDSDADLPMNAAAGPSRAGPAGPNVPGPSDVPNFGRFNPKSSTADADPLGVDVNVTFDRVGGLDNHINQLKEMVALPLLYPELFQQFGITPPRGVLFHGPPGTGKTLLARALAASCSNGNTKIAFFMRKGADVLSKWVGEAERQLRMLFEEARASQPSIIFFDEIDGLAPVRSSKQDQIHASLVSTLLALMDGMDGRGQVIVIGATNRPDAVDPALRRPGRFDREFYFPLPNRDARRKIIGINTRDWEPQLPDSMLDNLATLTKGYGGADLRALCTESALNAIQRRYPQIYKSTDRLLVQPGSIHVQPKDFMLAVKKIIPSSARSTSSTAIQLPAQLTPLLSNDLERLKTAVDRAMPPVKKRTALEEAEYEDEDGDTFEKEMMLQSLDKLRTYRPRLVVYGAAGSGQTYLGPAILHHLEGFHVQSFDLASLMSDSTRTVEAGIVQLFVEAKRHQPSIIFIPSLAQWSANVTETARSTTRALLDGIPPSDPVLLLALVDGPLNTLPRDVRSWFGFGDENRLELGTPSADQRAQFFSELLDAVHRRPIDFPDGVPRKKRVLEELPIAPPLPPREPTHAEIQRELDRDNAARHMIQLSFNTFLGELKRKYQRPVLMAKEAAYYAQERAAAEKANANGNPEDPAAEAPQIVVDPATGQTGVPVLIDNGDSASLAVEPPRVEIVPVLEVATARTSVEPASNPEIPTIVAHDLDLETMSSKLIKHKYCTPAEVLHDLALIEENSRFLASQETRLKIGAMMAQAQIHVSGFDAKWTPEFEAYAHRTQERKAKRRAEREKAKAERDKADVERAEAAAKDKDTEGTNGDAQPVVTENGNGNGDGDATPTANGLKRTREDGDSGEGEPAEKRPRDDAMDVDPIDSIENGTEPAAPEPAVSAPNTQPAAGTPKDKEPTPPAAPKEPSPPAKEPTPTPTPKEATPVPPRTPTPLPVYPPFVVPEDDVSQLTTALRDVTAPLNVEELEQLRASLLDCVWRARQDWDRTHLVTDMRARVAKFVREVMEVRDDGEDEF</sequence>
<reference evidence="13 14" key="1">
    <citation type="submission" date="2018-11" db="EMBL/GenBank/DDBJ databases">
        <title>Genome sequence of Apiotrichum porosum DSM 27194.</title>
        <authorList>
            <person name="Aliyu H."/>
            <person name="Gorte O."/>
            <person name="Ochsenreither K."/>
        </authorList>
    </citation>
    <scope>NUCLEOTIDE SEQUENCE [LARGE SCALE GENOMIC DNA]</scope>
    <source>
        <strain evidence="13 14">DSM 27194</strain>
    </source>
</reference>
<feature type="region of interest" description="Disordered" evidence="11">
    <location>
        <begin position="583"/>
        <end position="615"/>
    </location>
</feature>
<dbReference type="GO" id="GO:0005634">
    <property type="term" value="C:nucleus"/>
    <property type="evidence" value="ECO:0007669"/>
    <property type="project" value="UniProtKB-SubCell"/>
</dbReference>
<dbReference type="InterPro" id="IPR027417">
    <property type="entry name" value="P-loop_NTPase"/>
</dbReference>
<evidence type="ECO:0000256" key="7">
    <source>
        <dbReference type="ARBA" id="ARBA00022840"/>
    </source>
</evidence>
<dbReference type="Gene3D" id="1.20.920.10">
    <property type="entry name" value="Bromodomain-like"/>
    <property type="match status" value="1"/>
</dbReference>
<dbReference type="PROSITE" id="PS00674">
    <property type="entry name" value="AAA"/>
    <property type="match status" value="1"/>
</dbReference>
<dbReference type="Pfam" id="PF00004">
    <property type="entry name" value="AAA"/>
    <property type="match status" value="2"/>
</dbReference>
<keyword evidence="7" id="KW-0067">ATP-binding</keyword>
<dbReference type="InterPro" id="IPR045199">
    <property type="entry name" value="ATAD2-like"/>
</dbReference>
<evidence type="ECO:0000256" key="3">
    <source>
        <dbReference type="ARBA" id="ARBA00006914"/>
    </source>
</evidence>
<dbReference type="STRING" id="105984.A0A427Y0P8"/>
<keyword evidence="14" id="KW-1185">Reference proteome</keyword>
<dbReference type="GeneID" id="39590801"/>
<comment type="similarity">
    <text evidence="3">Belongs to the AAA ATPase family.</text>
</comment>
<feature type="compositionally biased region" description="Low complexity" evidence="11">
    <location>
        <begin position="406"/>
        <end position="427"/>
    </location>
</feature>
<dbReference type="GO" id="GO:0140674">
    <property type="term" value="F:ATP-dependent histone chaperone activity"/>
    <property type="evidence" value="ECO:0007669"/>
    <property type="project" value="UniProtKB-ARBA"/>
</dbReference>
<evidence type="ECO:0000256" key="4">
    <source>
        <dbReference type="ARBA" id="ARBA00022454"/>
    </source>
</evidence>
<evidence type="ECO:0000256" key="5">
    <source>
        <dbReference type="ARBA" id="ARBA00022741"/>
    </source>
</evidence>
<feature type="compositionally biased region" description="Pro residues" evidence="11">
    <location>
        <begin position="9"/>
        <end position="25"/>
    </location>
</feature>
<feature type="compositionally biased region" description="Low complexity" evidence="11">
    <location>
        <begin position="236"/>
        <end position="245"/>
    </location>
</feature>
<feature type="compositionally biased region" description="Low complexity" evidence="11">
    <location>
        <begin position="121"/>
        <end position="135"/>
    </location>
</feature>
<feature type="region of interest" description="Disordered" evidence="11">
    <location>
        <begin position="1"/>
        <end position="520"/>
    </location>
</feature>
<accession>A0A427Y0P8</accession>
<feature type="region of interest" description="Disordered" evidence="11">
    <location>
        <begin position="1367"/>
        <end position="1530"/>
    </location>
</feature>
<feature type="domain" description="Bromo" evidence="12">
    <location>
        <begin position="1285"/>
        <end position="1337"/>
    </location>
</feature>
<comment type="subcellular location">
    <subcellularLocation>
        <location evidence="2">Chromosome</location>
    </subcellularLocation>
    <subcellularLocation>
        <location evidence="1">Nucleus</location>
    </subcellularLocation>
</comment>
<dbReference type="PROSITE" id="PS50014">
    <property type="entry name" value="BROMODOMAIN_2"/>
    <property type="match status" value="1"/>
</dbReference>
<gene>
    <name evidence="13" type="ORF">EHS24_006258</name>
</gene>
<proteinExistence type="inferred from homology"/>
<dbReference type="InterPro" id="IPR041569">
    <property type="entry name" value="AAA_lid_3"/>
</dbReference>
<dbReference type="Pfam" id="PF00439">
    <property type="entry name" value="Bromodomain"/>
    <property type="match status" value="1"/>
</dbReference>
<dbReference type="InterPro" id="IPR003593">
    <property type="entry name" value="AAA+_ATPase"/>
</dbReference>
<feature type="compositionally biased region" description="Pro residues" evidence="11">
    <location>
        <begin position="1495"/>
        <end position="1530"/>
    </location>
</feature>
<feature type="compositionally biased region" description="Acidic residues" evidence="11">
    <location>
        <begin position="465"/>
        <end position="474"/>
    </location>
</feature>
<feature type="compositionally biased region" description="Low complexity" evidence="11">
    <location>
        <begin position="143"/>
        <end position="178"/>
    </location>
</feature>
<evidence type="ECO:0000259" key="12">
    <source>
        <dbReference type="PROSITE" id="PS50014"/>
    </source>
</evidence>
<feature type="compositionally biased region" description="Basic and acidic residues" evidence="11">
    <location>
        <begin position="1446"/>
        <end position="1455"/>
    </location>
</feature>
<dbReference type="FunFam" id="3.40.50.300:FF:001218">
    <property type="entry name" value="AAA family ATPase, putative"/>
    <property type="match status" value="1"/>
</dbReference>
<feature type="compositionally biased region" description="Polar residues" evidence="11">
    <location>
        <begin position="1404"/>
        <end position="1417"/>
    </location>
</feature>